<keyword evidence="2" id="KW-1003">Cell membrane</keyword>
<dbReference type="EMBL" id="BSUL01000001">
    <property type="protein sequence ID" value="GMA28157.1"/>
    <property type="molecule type" value="Genomic_DNA"/>
</dbReference>
<feature type="transmembrane region" description="Helical" evidence="6">
    <location>
        <begin position="73"/>
        <end position="94"/>
    </location>
</feature>
<dbReference type="AlphaFoldDB" id="A0AA37XC71"/>
<dbReference type="PANTHER" id="PTHR40077:SF2">
    <property type="entry name" value="MEMBRANE PROTEIN"/>
    <property type="match status" value="1"/>
</dbReference>
<dbReference type="PANTHER" id="PTHR40077">
    <property type="entry name" value="MEMBRANE PROTEIN-RELATED"/>
    <property type="match status" value="1"/>
</dbReference>
<protein>
    <submittedName>
        <fullName evidence="8">Membrane protein</fullName>
    </submittedName>
</protein>
<evidence type="ECO:0000313" key="8">
    <source>
        <dbReference type="EMBL" id="GMA28157.1"/>
    </source>
</evidence>
<dbReference type="Pfam" id="PF12823">
    <property type="entry name" value="DUF3817"/>
    <property type="match status" value="1"/>
</dbReference>
<feature type="transmembrane region" description="Helical" evidence="6">
    <location>
        <begin position="22"/>
        <end position="40"/>
    </location>
</feature>
<keyword evidence="9" id="KW-1185">Reference proteome</keyword>
<evidence type="ECO:0000256" key="2">
    <source>
        <dbReference type="ARBA" id="ARBA00022475"/>
    </source>
</evidence>
<name>A0AA37XC71_9MICO</name>
<keyword evidence="4 6" id="KW-1133">Transmembrane helix</keyword>
<dbReference type="GO" id="GO:0005886">
    <property type="term" value="C:plasma membrane"/>
    <property type="evidence" value="ECO:0007669"/>
    <property type="project" value="UniProtKB-SubCell"/>
</dbReference>
<feature type="transmembrane region" description="Helical" evidence="6">
    <location>
        <begin position="106"/>
        <end position="125"/>
    </location>
</feature>
<organism evidence="8 9">
    <name type="scientific">Arenivirga flava</name>
    <dbReference type="NCBI Taxonomy" id="1930060"/>
    <lineage>
        <taxon>Bacteria</taxon>
        <taxon>Bacillati</taxon>
        <taxon>Actinomycetota</taxon>
        <taxon>Actinomycetes</taxon>
        <taxon>Micrococcales</taxon>
        <taxon>Microbacteriaceae</taxon>
        <taxon>Arenivirga</taxon>
    </lineage>
</organism>
<keyword evidence="3 6" id="KW-0812">Transmembrane</keyword>
<gene>
    <name evidence="8" type="ORF">GCM10025874_14100</name>
</gene>
<dbReference type="NCBIfam" id="TIGR03954">
    <property type="entry name" value="integ_memb_HG"/>
    <property type="match status" value="1"/>
</dbReference>
<dbReference type="RefSeq" id="WP_284231483.1">
    <property type="nucleotide sequence ID" value="NZ_BSUL01000001.1"/>
</dbReference>
<dbReference type="Proteomes" id="UP001157160">
    <property type="component" value="Unassembled WGS sequence"/>
</dbReference>
<keyword evidence="5 6" id="KW-0472">Membrane</keyword>
<proteinExistence type="predicted"/>
<evidence type="ECO:0000256" key="6">
    <source>
        <dbReference type="SAM" id="Phobius"/>
    </source>
</evidence>
<comment type="caution">
    <text evidence="8">The sequence shown here is derived from an EMBL/GenBank/DDBJ whole genome shotgun (WGS) entry which is preliminary data.</text>
</comment>
<evidence type="ECO:0000313" key="9">
    <source>
        <dbReference type="Proteomes" id="UP001157160"/>
    </source>
</evidence>
<comment type="subcellular location">
    <subcellularLocation>
        <location evidence="1">Cell membrane</location>
        <topology evidence="1">Multi-pass membrane protein</topology>
    </subcellularLocation>
</comment>
<reference evidence="8 9" key="1">
    <citation type="journal article" date="2014" name="Int. J. Syst. Evol. Microbiol.">
        <title>Complete genome sequence of Corynebacterium casei LMG S-19264T (=DSM 44701T), isolated from a smear-ripened cheese.</title>
        <authorList>
            <consortium name="US DOE Joint Genome Institute (JGI-PGF)"/>
            <person name="Walter F."/>
            <person name="Albersmeier A."/>
            <person name="Kalinowski J."/>
            <person name="Ruckert C."/>
        </authorList>
    </citation>
    <scope>NUCLEOTIDE SEQUENCE [LARGE SCALE GENOMIC DNA]</scope>
    <source>
        <strain evidence="8 9">NBRC 112289</strain>
    </source>
</reference>
<evidence type="ECO:0000256" key="1">
    <source>
        <dbReference type="ARBA" id="ARBA00004651"/>
    </source>
</evidence>
<evidence type="ECO:0000256" key="5">
    <source>
        <dbReference type="ARBA" id="ARBA00023136"/>
    </source>
</evidence>
<feature type="domain" description="DUF3817" evidence="7">
    <location>
        <begin position="17"/>
        <end position="131"/>
    </location>
</feature>
<sequence>MPRTPQAADTGRIRTSLKAYQVFAYITGVFLLILVVEMAFKYGPLLWQEFGYELELGGTQGFLALVPSDSITAINLSLAIQMVHGYCYVGYLITDFILVQRMGWKITKFLFIALGGVVPGLSFWMEARVSREVRTSLESITPKEGAAA</sequence>
<dbReference type="InterPro" id="IPR023845">
    <property type="entry name" value="DUF3817_TM"/>
</dbReference>
<accession>A0AA37XC71</accession>
<evidence type="ECO:0000259" key="7">
    <source>
        <dbReference type="Pfam" id="PF12823"/>
    </source>
</evidence>
<evidence type="ECO:0000256" key="3">
    <source>
        <dbReference type="ARBA" id="ARBA00022692"/>
    </source>
</evidence>
<evidence type="ECO:0000256" key="4">
    <source>
        <dbReference type="ARBA" id="ARBA00022989"/>
    </source>
</evidence>